<dbReference type="CDD" id="cd16515">
    <property type="entry name" value="RING-HC_LRSAM1"/>
    <property type="match status" value="1"/>
</dbReference>
<dbReference type="SUPFAM" id="SSF57850">
    <property type="entry name" value="RING/U-box"/>
    <property type="match status" value="1"/>
</dbReference>
<proteinExistence type="predicted"/>
<evidence type="ECO:0000256" key="3">
    <source>
        <dbReference type="ARBA" id="ARBA00022737"/>
    </source>
</evidence>
<keyword evidence="7" id="KW-0175">Coiled coil</keyword>
<dbReference type="GO" id="GO:0008270">
    <property type="term" value="F:zinc ion binding"/>
    <property type="evidence" value="ECO:0007669"/>
    <property type="project" value="UniProtKB-KW"/>
</dbReference>
<dbReference type="VEuPathDB" id="VectorBase:HLOH_059774"/>
<evidence type="ECO:0000256" key="5">
    <source>
        <dbReference type="ARBA" id="ARBA00022833"/>
    </source>
</evidence>
<accession>A0A9J6GNE7</accession>
<evidence type="ECO:0000256" key="2">
    <source>
        <dbReference type="ARBA" id="ARBA00022723"/>
    </source>
</evidence>
<dbReference type="InterPro" id="IPR013083">
    <property type="entry name" value="Znf_RING/FYVE/PHD"/>
</dbReference>
<dbReference type="OrthoDB" id="1711136at2759"/>
<keyword evidence="2" id="KW-0479">Metal-binding</keyword>
<evidence type="ECO:0000256" key="1">
    <source>
        <dbReference type="ARBA" id="ARBA00022614"/>
    </source>
</evidence>
<protein>
    <recommendedName>
        <fullName evidence="9">RING-type domain-containing protein</fullName>
    </recommendedName>
</protein>
<dbReference type="Proteomes" id="UP000821853">
    <property type="component" value="Unassembled WGS sequence"/>
</dbReference>
<organism evidence="10 11">
    <name type="scientific">Haemaphysalis longicornis</name>
    <name type="common">Bush tick</name>
    <dbReference type="NCBI Taxonomy" id="44386"/>
    <lineage>
        <taxon>Eukaryota</taxon>
        <taxon>Metazoa</taxon>
        <taxon>Ecdysozoa</taxon>
        <taxon>Arthropoda</taxon>
        <taxon>Chelicerata</taxon>
        <taxon>Arachnida</taxon>
        <taxon>Acari</taxon>
        <taxon>Parasitiformes</taxon>
        <taxon>Ixodida</taxon>
        <taxon>Ixodoidea</taxon>
        <taxon>Ixodidae</taxon>
        <taxon>Haemaphysalinae</taxon>
        <taxon>Haemaphysalis</taxon>
    </lineage>
</organism>
<name>A0A9J6GNE7_HAELO</name>
<dbReference type="Pfam" id="PF13855">
    <property type="entry name" value="LRR_8"/>
    <property type="match status" value="1"/>
</dbReference>
<gene>
    <name evidence="10" type="ORF">HPB48_002786</name>
</gene>
<dbReference type="PANTHER" id="PTHR48051">
    <property type="match status" value="1"/>
</dbReference>
<keyword evidence="1" id="KW-0433">Leucine-rich repeat</keyword>
<dbReference type="SUPFAM" id="SSF52058">
    <property type="entry name" value="L domain-like"/>
    <property type="match status" value="1"/>
</dbReference>
<keyword evidence="5" id="KW-0862">Zinc</keyword>
<dbReference type="InterPro" id="IPR003591">
    <property type="entry name" value="Leu-rich_rpt_typical-subtyp"/>
</dbReference>
<feature type="region of interest" description="Disordered" evidence="8">
    <location>
        <begin position="627"/>
        <end position="651"/>
    </location>
</feature>
<sequence length="712" mass="81820">MSNLEEPVDVGMPLFKKCKDADDHRTKLQRKLYIAQESPDSTFDLSECALRDVPSGVFSKCRVFRKTTLVLRDNKLTSLQGGGRLKDLSDITVLDLESNELAKLPDDFGFLHSLVTLNLKGNALKKLPGSFANLASLQSLNLNDNKFKDFPTPVLRLHKLRHLDIARNGITRLPNNFFELRSLRSFAVDSWRLVFPEPAMCEQPVEALMLHMCNLAGVEYVPPQDEPDSPDRRKSVSGSAASIGIDLEDQYKQFEERKEQRRKELLQMEEKLMNSALNDSAVSEALNKRKQELLLEIAREQDVLEDAISQVQSKRDLEKQKLVSVLLHLEQHSAELIHQISNDIKLKNSELLAHTLEQEQLEMEELFNMQQQEMDSARRKEILSSMAEMLQQEEMQRYYTQAKADMFKDIQQGEAASDEFLRGALFSKHKQQDEIISRIIDEEQFQMEAFRALQMQHDYMHCRLMQQIRLIEKELKKLTDVELKKRDFKVMSDFEVLSNHRTELAFLLAQLLDDKAAREKQLQDQLKLMEACRRQEVNDFWLVQYQKLLDRKPQDICGMDEQLDPRIRSVLQSANALHYATLIASKAIDWEQFSQLDWKDFKTLGVHSETVIQALLSARQQLLDEKPAVPKPSAPSPVQSSPEDETVHHDSSVPSVPNLHLWCSSECVICFEVTTLLVFVPCGHVCCCQQCSLDVTLCPLCRSDIQNKLSIV</sequence>
<feature type="domain" description="RING-type" evidence="9">
    <location>
        <begin position="667"/>
        <end position="702"/>
    </location>
</feature>
<comment type="caution">
    <text evidence="10">The sequence shown here is derived from an EMBL/GenBank/DDBJ whole genome shotgun (WGS) entry which is preliminary data.</text>
</comment>
<dbReference type="OMA" id="LWCSSEC"/>
<evidence type="ECO:0000259" key="9">
    <source>
        <dbReference type="PROSITE" id="PS50089"/>
    </source>
</evidence>
<dbReference type="InterPro" id="IPR032675">
    <property type="entry name" value="LRR_dom_sf"/>
</dbReference>
<dbReference type="PANTHER" id="PTHR48051:SF47">
    <property type="entry name" value="LEUCINE RICH REPEAT AND STERILE ALPHA MOTIF CONTAINING 1"/>
    <property type="match status" value="1"/>
</dbReference>
<dbReference type="PROSITE" id="PS51450">
    <property type="entry name" value="LRR"/>
    <property type="match status" value="1"/>
</dbReference>
<evidence type="ECO:0000256" key="8">
    <source>
        <dbReference type="SAM" id="MobiDB-lite"/>
    </source>
</evidence>
<dbReference type="EMBL" id="JABSTR010000008">
    <property type="protein sequence ID" value="KAH9376899.1"/>
    <property type="molecule type" value="Genomic_DNA"/>
</dbReference>
<evidence type="ECO:0000256" key="4">
    <source>
        <dbReference type="ARBA" id="ARBA00022771"/>
    </source>
</evidence>
<keyword evidence="3" id="KW-0677">Repeat</keyword>
<dbReference type="PROSITE" id="PS50089">
    <property type="entry name" value="ZF_RING_2"/>
    <property type="match status" value="1"/>
</dbReference>
<evidence type="ECO:0000313" key="11">
    <source>
        <dbReference type="Proteomes" id="UP000821853"/>
    </source>
</evidence>
<evidence type="ECO:0000256" key="7">
    <source>
        <dbReference type="SAM" id="Coils"/>
    </source>
</evidence>
<dbReference type="InterPro" id="IPR001611">
    <property type="entry name" value="Leu-rich_rpt"/>
</dbReference>
<dbReference type="GO" id="GO:0005737">
    <property type="term" value="C:cytoplasm"/>
    <property type="evidence" value="ECO:0007669"/>
    <property type="project" value="TreeGrafter"/>
</dbReference>
<evidence type="ECO:0000313" key="10">
    <source>
        <dbReference type="EMBL" id="KAH9376899.1"/>
    </source>
</evidence>
<dbReference type="InterPro" id="IPR001841">
    <property type="entry name" value="Znf_RING"/>
</dbReference>
<feature type="coiled-coil region" evidence="7">
    <location>
        <begin position="244"/>
        <end position="310"/>
    </location>
</feature>
<evidence type="ECO:0000256" key="6">
    <source>
        <dbReference type="PROSITE-ProRule" id="PRU00175"/>
    </source>
</evidence>
<keyword evidence="4 6" id="KW-0863">Zinc-finger</keyword>
<keyword evidence="11" id="KW-1185">Reference proteome</keyword>
<dbReference type="Gene3D" id="3.80.10.10">
    <property type="entry name" value="Ribonuclease Inhibitor"/>
    <property type="match status" value="1"/>
</dbReference>
<reference evidence="10 11" key="1">
    <citation type="journal article" date="2020" name="Cell">
        <title>Large-Scale Comparative Analyses of Tick Genomes Elucidate Their Genetic Diversity and Vector Capacities.</title>
        <authorList>
            <consortium name="Tick Genome and Microbiome Consortium (TIGMIC)"/>
            <person name="Jia N."/>
            <person name="Wang J."/>
            <person name="Shi W."/>
            <person name="Du L."/>
            <person name="Sun Y."/>
            <person name="Zhan W."/>
            <person name="Jiang J.F."/>
            <person name="Wang Q."/>
            <person name="Zhang B."/>
            <person name="Ji P."/>
            <person name="Bell-Sakyi L."/>
            <person name="Cui X.M."/>
            <person name="Yuan T.T."/>
            <person name="Jiang B.G."/>
            <person name="Yang W.F."/>
            <person name="Lam T.T."/>
            <person name="Chang Q.C."/>
            <person name="Ding S.J."/>
            <person name="Wang X.J."/>
            <person name="Zhu J.G."/>
            <person name="Ruan X.D."/>
            <person name="Zhao L."/>
            <person name="Wei J.T."/>
            <person name="Ye R.Z."/>
            <person name="Que T.C."/>
            <person name="Du C.H."/>
            <person name="Zhou Y.H."/>
            <person name="Cheng J.X."/>
            <person name="Dai P.F."/>
            <person name="Guo W.B."/>
            <person name="Han X.H."/>
            <person name="Huang E.J."/>
            <person name="Li L.F."/>
            <person name="Wei W."/>
            <person name="Gao Y.C."/>
            <person name="Liu J.Z."/>
            <person name="Shao H.Z."/>
            <person name="Wang X."/>
            <person name="Wang C.C."/>
            <person name="Yang T.C."/>
            <person name="Huo Q.B."/>
            <person name="Li W."/>
            <person name="Chen H.Y."/>
            <person name="Chen S.E."/>
            <person name="Zhou L.G."/>
            <person name="Ni X.B."/>
            <person name="Tian J.H."/>
            <person name="Sheng Y."/>
            <person name="Liu T."/>
            <person name="Pan Y.S."/>
            <person name="Xia L.Y."/>
            <person name="Li J."/>
            <person name="Zhao F."/>
            <person name="Cao W.C."/>
        </authorList>
    </citation>
    <scope>NUCLEOTIDE SEQUENCE [LARGE SCALE GENOMIC DNA]</scope>
    <source>
        <strain evidence="10">HaeL-2018</strain>
    </source>
</reference>
<dbReference type="InterPro" id="IPR050216">
    <property type="entry name" value="LRR_domain-containing"/>
</dbReference>
<dbReference type="SMART" id="SM00369">
    <property type="entry name" value="LRR_TYP"/>
    <property type="match status" value="4"/>
</dbReference>
<dbReference type="AlphaFoldDB" id="A0A9J6GNE7"/>
<dbReference type="FunFam" id="1.10.1170.10:FF:000002">
    <property type="entry name" value="Baculoviral IAP repeat containing 7"/>
    <property type="match status" value="1"/>
</dbReference>
<dbReference type="Gene3D" id="3.30.40.10">
    <property type="entry name" value="Zinc/RING finger domain, C3HC4 (zinc finger)"/>
    <property type="match status" value="1"/>
</dbReference>
<dbReference type="Pfam" id="PF13920">
    <property type="entry name" value="zf-C3HC4_3"/>
    <property type="match status" value="1"/>
</dbReference>